<reference evidence="1 2" key="1">
    <citation type="submission" date="2018-02" db="EMBL/GenBank/DDBJ databases">
        <title>Genomic Encyclopedia of Archaeal and Bacterial Type Strains, Phase II (KMG-II): from individual species to whole genera.</title>
        <authorList>
            <person name="Goeker M."/>
        </authorList>
    </citation>
    <scope>NUCLEOTIDE SEQUENCE [LARGE SCALE GENOMIC DNA]</scope>
    <source>
        <strain evidence="1 2">DSM 3808</strain>
    </source>
</reference>
<proteinExistence type="predicted"/>
<organism evidence="1 2">
    <name type="scientific">Lacrimispora xylanisolvens</name>
    <dbReference type="NCBI Taxonomy" id="384636"/>
    <lineage>
        <taxon>Bacteria</taxon>
        <taxon>Bacillati</taxon>
        <taxon>Bacillota</taxon>
        <taxon>Clostridia</taxon>
        <taxon>Lachnospirales</taxon>
        <taxon>Lachnospiraceae</taxon>
        <taxon>Lacrimispora</taxon>
    </lineage>
</organism>
<comment type="caution">
    <text evidence="1">The sequence shown here is derived from an EMBL/GenBank/DDBJ whole genome shotgun (WGS) entry which is preliminary data.</text>
</comment>
<dbReference type="AlphaFoldDB" id="A0A2S6HMG9"/>
<evidence type="ECO:0000313" key="1">
    <source>
        <dbReference type="EMBL" id="PPK78690.1"/>
    </source>
</evidence>
<dbReference type="Pfam" id="PF14907">
    <property type="entry name" value="NTP_transf_5"/>
    <property type="match status" value="1"/>
</dbReference>
<dbReference type="Proteomes" id="UP000237749">
    <property type="component" value="Unassembled WGS sequence"/>
</dbReference>
<accession>A0A2S6HMG9</accession>
<name>A0A2S6HMG9_9FIRM</name>
<keyword evidence="2" id="KW-1185">Reference proteome</keyword>
<gene>
    <name evidence="1" type="ORF">BXY41_11320</name>
</gene>
<evidence type="ECO:0000313" key="2">
    <source>
        <dbReference type="Proteomes" id="UP000237749"/>
    </source>
</evidence>
<dbReference type="OrthoDB" id="9809976at2"/>
<dbReference type="EMBL" id="PTJA01000013">
    <property type="protein sequence ID" value="PPK78690.1"/>
    <property type="molecule type" value="Genomic_DNA"/>
</dbReference>
<dbReference type="InterPro" id="IPR039498">
    <property type="entry name" value="NTP_transf_5"/>
</dbReference>
<dbReference type="RefSeq" id="WP_104438772.1">
    <property type="nucleotide sequence ID" value="NZ_PTJA01000013.1"/>
</dbReference>
<sequence length="413" mass="49180">MIKGYEERYLLIILSAVMNQKPSPEPIRSLDWEKMFRLSDYHGVAHAVHYGILGLDQDIPQAVRQQFFDKYLESVYRVGRLQKSEMQLIALMERERINCFYISYTDIVKNYPIEEMCCRESIEIGSSRKSTRMIWEILKKVDFEDRKIDETGRLFYRIPGIRVINFDYTLFFSSSMQKFFKKLLKIAPLKNENKSIRELPLDDRYLFLMCRLTNSYARGDISLSQIMDFWIFYKTYSEDFNWPYIYGRLKKLKIADFSERLEHLILRWFGTGAVIENVEIYEAMESYILSKGTDGREISSKLLPLINTVADCYARNRRLEEIKKIVIWLFPDRRYMETIYPLLGKVKLLLPVFWGLRLWRYLIRICTNPLRYIIYPKLKSVLSGAVKRLPFISRKANAENTDEESKETVEIPK</sequence>
<dbReference type="GO" id="GO:0016740">
    <property type="term" value="F:transferase activity"/>
    <property type="evidence" value="ECO:0007669"/>
    <property type="project" value="UniProtKB-KW"/>
</dbReference>
<keyword evidence="1" id="KW-0808">Transferase</keyword>
<protein>
    <submittedName>
        <fullName evidence="1">Putative nucleotidyltransferase-like protein</fullName>
    </submittedName>
</protein>